<feature type="transmembrane region" description="Helical" evidence="1">
    <location>
        <begin position="48"/>
        <end position="80"/>
    </location>
</feature>
<organism evidence="2 3">
    <name type="scientific">Orchesella cincta</name>
    <name type="common">Springtail</name>
    <name type="synonym">Podura cincta</name>
    <dbReference type="NCBI Taxonomy" id="48709"/>
    <lineage>
        <taxon>Eukaryota</taxon>
        <taxon>Metazoa</taxon>
        <taxon>Ecdysozoa</taxon>
        <taxon>Arthropoda</taxon>
        <taxon>Hexapoda</taxon>
        <taxon>Collembola</taxon>
        <taxon>Entomobryomorpha</taxon>
        <taxon>Entomobryoidea</taxon>
        <taxon>Orchesellidae</taxon>
        <taxon>Orchesellinae</taxon>
        <taxon>Orchesella</taxon>
    </lineage>
</organism>
<evidence type="ECO:0000313" key="2">
    <source>
        <dbReference type="EMBL" id="ODN05086.1"/>
    </source>
</evidence>
<dbReference type="EMBL" id="LJIJ01000030">
    <property type="protein sequence ID" value="ODN05086.1"/>
    <property type="molecule type" value="Genomic_DNA"/>
</dbReference>
<dbReference type="Proteomes" id="UP000094527">
    <property type="component" value="Unassembled WGS sequence"/>
</dbReference>
<reference evidence="2 3" key="1">
    <citation type="journal article" date="2016" name="Genome Biol. Evol.">
        <title>Gene Family Evolution Reflects Adaptation to Soil Environmental Stressors in the Genome of the Collembolan Orchesella cincta.</title>
        <authorList>
            <person name="Faddeeva-Vakhrusheva A."/>
            <person name="Derks M.F."/>
            <person name="Anvar S.Y."/>
            <person name="Agamennone V."/>
            <person name="Suring W."/>
            <person name="Smit S."/>
            <person name="van Straalen N.M."/>
            <person name="Roelofs D."/>
        </authorList>
    </citation>
    <scope>NUCLEOTIDE SEQUENCE [LARGE SCALE GENOMIC DNA]</scope>
    <source>
        <tissue evidence="2">Mixed pool</tissue>
    </source>
</reference>
<dbReference type="AlphaFoldDB" id="A0A1D2NJE4"/>
<keyword evidence="1" id="KW-0812">Transmembrane</keyword>
<keyword evidence="1" id="KW-1133">Transmembrane helix</keyword>
<keyword evidence="3" id="KW-1185">Reference proteome</keyword>
<evidence type="ECO:0000256" key="1">
    <source>
        <dbReference type="SAM" id="Phobius"/>
    </source>
</evidence>
<evidence type="ECO:0000313" key="3">
    <source>
        <dbReference type="Proteomes" id="UP000094527"/>
    </source>
</evidence>
<comment type="caution">
    <text evidence="2">The sequence shown here is derived from an EMBL/GenBank/DDBJ whole genome shotgun (WGS) entry which is preliminary data.</text>
</comment>
<accession>A0A1D2NJE4</accession>
<keyword evidence="1" id="KW-0472">Membrane</keyword>
<proteinExistence type="predicted"/>
<protein>
    <submittedName>
        <fullName evidence="2">Uncharacterized protein</fullName>
    </submittedName>
</protein>
<sequence>MAQREKIYRAWRHPEGGETAKNRCYHGNWTLIESAEIAKSESKVLRHLWAILITSLFICSAYDDVLMIIIIIAAAIVWMVEEVTVQVELIKEQDDIKKSGRLTE</sequence>
<gene>
    <name evidence="2" type="ORF">Ocin01_01572</name>
</gene>
<name>A0A1D2NJE4_ORCCI</name>